<proteinExistence type="predicted"/>
<comment type="caution">
    <text evidence="2">The sequence shown here is derived from an EMBL/GenBank/DDBJ whole genome shotgun (WGS) entry which is preliminary data.</text>
</comment>
<protein>
    <recommendedName>
        <fullName evidence="1">T3SS peptide-binding chaperone domain-containing protein</fullName>
    </recommendedName>
</protein>
<evidence type="ECO:0000259" key="1">
    <source>
        <dbReference type="Pfam" id="PF22553"/>
    </source>
</evidence>
<organism evidence="2 3">
    <name type="scientific">Arthrobacter halodurans</name>
    <dbReference type="NCBI Taxonomy" id="516699"/>
    <lineage>
        <taxon>Bacteria</taxon>
        <taxon>Bacillati</taxon>
        <taxon>Actinomycetota</taxon>
        <taxon>Actinomycetes</taxon>
        <taxon>Micrococcales</taxon>
        <taxon>Micrococcaceae</taxon>
        <taxon>Arthrobacter</taxon>
    </lineage>
</organism>
<dbReference type="RefSeq" id="WP_373973329.1">
    <property type="nucleotide sequence ID" value="NZ_JBHDLJ010000018.1"/>
</dbReference>
<accession>A0ABV4USX2</accession>
<name>A0ABV4USX2_9MICC</name>
<keyword evidence="3" id="KW-1185">Reference proteome</keyword>
<reference evidence="2 3" key="1">
    <citation type="submission" date="2024-09" db="EMBL/GenBank/DDBJ databases">
        <authorList>
            <person name="Salinas-Garcia M.A."/>
            <person name="Prieme A."/>
        </authorList>
    </citation>
    <scope>NUCLEOTIDE SEQUENCE [LARGE SCALE GENOMIC DNA]</scope>
    <source>
        <strain evidence="2 3">DSM 21081</strain>
    </source>
</reference>
<dbReference type="InterPro" id="IPR054445">
    <property type="entry name" value="T3SS_chaperone_dom"/>
</dbReference>
<dbReference type="EMBL" id="JBHDLJ010000018">
    <property type="protein sequence ID" value="MFB0836154.1"/>
    <property type="molecule type" value="Genomic_DNA"/>
</dbReference>
<dbReference type="Proteomes" id="UP001575652">
    <property type="component" value="Unassembled WGS sequence"/>
</dbReference>
<sequence length="244" mass="26446">MVIGNGGATYDFWLVNSRSWWIATELCRRHARLSIGEWQDGGKPQDSLGIYDEVDGRLLVDINRAGDIWVAGALSDAGGASAEGTDGATRRSWSQVFASPAFATVLALEAAAGLRAPSRRLRTAGPLLGYRVVTAVVGRDATSSRPYDVRSAFPVGPRSAVAEHLFRDFPEAGVARRTLEPVPFGEATRGFWAFRHDGEAAHLLDAAGTLYSRNRDPVDLHAAYQNLGRDLWRLVGEVFGGYSD</sequence>
<gene>
    <name evidence="2" type="ORF">ACETWP_16310</name>
</gene>
<feature type="domain" description="T3SS peptide-binding chaperone" evidence="1">
    <location>
        <begin position="18"/>
        <end position="242"/>
    </location>
</feature>
<evidence type="ECO:0000313" key="2">
    <source>
        <dbReference type="EMBL" id="MFB0836154.1"/>
    </source>
</evidence>
<dbReference type="Pfam" id="PF22553">
    <property type="entry name" value="TY-Chap2"/>
    <property type="match status" value="1"/>
</dbReference>
<evidence type="ECO:0000313" key="3">
    <source>
        <dbReference type="Proteomes" id="UP001575652"/>
    </source>
</evidence>